<dbReference type="AlphaFoldDB" id="A0A4W4E933"/>
<dbReference type="Proteomes" id="UP000314983">
    <property type="component" value="Chromosome 22"/>
</dbReference>
<reference evidence="3" key="2">
    <citation type="journal article" date="2017" name="Sci. Adv.">
        <title>A tail of two voltages: Proteomic comparison of the three electric organs of the electric eel.</title>
        <authorList>
            <person name="Traeger L.L."/>
            <person name="Sabat G."/>
            <person name="Barrett-Wilt G.A."/>
            <person name="Wells G.B."/>
            <person name="Sussman M.R."/>
        </authorList>
    </citation>
    <scope>NUCLEOTIDE SEQUENCE [LARGE SCALE GENOMIC DNA]</scope>
</reference>
<keyword evidence="3" id="KW-1185">Reference proteome</keyword>
<reference evidence="3" key="1">
    <citation type="journal article" date="2014" name="Science">
        <title>Nonhuman genetics. Genomic basis for the convergent evolution of electric organs.</title>
        <authorList>
            <person name="Gallant J.R."/>
            <person name="Traeger L.L."/>
            <person name="Volkening J.D."/>
            <person name="Moffett H."/>
            <person name="Chen P.H."/>
            <person name="Novina C.D."/>
            <person name="Phillips G.N.Jr."/>
            <person name="Anand R."/>
            <person name="Wells G.B."/>
            <person name="Pinch M."/>
            <person name="Guth R."/>
            <person name="Unguez G.A."/>
            <person name="Albert J.S."/>
            <person name="Zakon H.H."/>
            <person name="Samanta M.P."/>
            <person name="Sussman M.R."/>
        </authorList>
    </citation>
    <scope>NUCLEOTIDE SEQUENCE [LARGE SCALE GENOMIC DNA]</scope>
</reference>
<feature type="compositionally biased region" description="Basic and acidic residues" evidence="1">
    <location>
        <begin position="11"/>
        <end position="22"/>
    </location>
</feature>
<dbReference type="GeneTree" id="ENSGT00970000196867"/>
<dbReference type="Ensembl" id="ENSEEET00000007847.2">
    <property type="protein sequence ID" value="ENSEEEP00000007741.2"/>
    <property type="gene ID" value="ENSEEEG00000004051.2"/>
</dbReference>
<name>A0A4W4E933_ELEEL</name>
<proteinExistence type="predicted"/>
<reference evidence="2" key="4">
    <citation type="submission" date="2025-08" db="UniProtKB">
        <authorList>
            <consortium name="Ensembl"/>
        </authorList>
    </citation>
    <scope>IDENTIFICATION</scope>
</reference>
<protein>
    <recommendedName>
        <fullName evidence="4">GB1/RHD3-type G domain-containing protein</fullName>
    </recommendedName>
</protein>
<reference evidence="2" key="3">
    <citation type="submission" date="2020-05" db="EMBL/GenBank/DDBJ databases">
        <title>Electrophorus electricus (electric eel) genome, fEleEle1, primary haplotype.</title>
        <authorList>
            <person name="Myers G."/>
            <person name="Meyer A."/>
            <person name="Fedrigo O."/>
            <person name="Formenti G."/>
            <person name="Rhie A."/>
            <person name="Tracey A."/>
            <person name="Sims Y."/>
            <person name="Jarvis E.D."/>
        </authorList>
    </citation>
    <scope>NUCLEOTIDE SEQUENCE [LARGE SCALE GENOMIC DNA]</scope>
</reference>
<reference evidence="2" key="5">
    <citation type="submission" date="2025-09" db="UniProtKB">
        <authorList>
            <consortium name="Ensembl"/>
        </authorList>
    </citation>
    <scope>IDENTIFICATION</scope>
</reference>
<evidence type="ECO:0000313" key="2">
    <source>
        <dbReference type="Ensembl" id="ENSEEEP00000007741.2"/>
    </source>
</evidence>
<sequence length="101" mass="11627">MHESTTFGEQARNKMDKQKRETEKRTFQMYICAVPNSKGGALIWNITNTDYSYKEHDISQDLKQCLNTLIYPARTEPGSSQGFFLLLSGNFSLPLLPWLVH</sequence>
<organism evidence="2 3">
    <name type="scientific">Electrophorus electricus</name>
    <name type="common">Electric eel</name>
    <name type="synonym">Gymnotus electricus</name>
    <dbReference type="NCBI Taxonomy" id="8005"/>
    <lineage>
        <taxon>Eukaryota</taxon>
        <taxon>Metazoa</taxon>
        <taxon>Chordata</taxon>
        <taxon>Craniata</taxon>
        <taxon>Vertebrata</taxon>
        <taxon>Euteleostomi</taxon>
        <taxon>Actinopterygii</taxon>
        <taxon>Neopterygii</taxon>
        <taxon>Teleostei</taxon>
        <taxon>Ostariophysi</taxon>
        <taxon>Gymnotiformes</taxon>
        <taxon>Gymnotoidei</taxon>
        <taxon>Gymnotidae</taxon>
        <taxon>Electrophorus</taxon>
    </lineage>
</organism>
<accession>A0A4W4E933</accession>
<evidence type="ECO:0000256" key="1">
    <source>
        <dbReference type="SAM" id="MobiDB-lite"/>
    </source>
</evidence>
<feature type="region of interest" description="Disordered" evidence="1">
    <location>
        <begin position="1"/>
        <end position="22"/>
    </location>
</feature>
<evidence type="ECO:0000313" key="3">
    <source>
        <dbReference type="Proteomes" id="UP000314983"/>
    </source>
</evidence>
<evidence type="ECO:0008006" key="4">
    <source>
        <dbReference type="Google" id="ProtNLM"/>
    </source>
</evidence>